<reference evidence="1 2" key="1">
    <citation type="submission" date="2016-11" db="EMBL/GenBank/DDBJ databases">
        <authorList>
            <person name="Jaros S."/>
            <person name="Januszkiewicz K."/>
            <person name="Wedrychowicz H."/>
        </authorList>
    </citation>
    <scope>NUCLEOTIDE SEQUENCE [LARGE SCALE GENOMIC DNA]</scope>
    <source>
        <strain evidence="1 2">DSM 12906</strain>
    </source>
</reference>
<name>A0A1M6CNP5_9ACTN</name>
<evidence type="ECO:0000313" key="1">
    <source>
        <dbReference type="EMBL" id="SHI62665.1"/>
    </source>
</evidence>
<organism evidence="1 2">
    <name type="scientific">Tessaracoccus bendigoensis DSM 12906</name>
    <dbReference type="NCBI Taxonomy" id="1123357"/>
    <lineage>
        <taxon>Bacteria</taxon>
        <taxon>Bacillati</taxon>
        <taxon>Actinomycetota</taxon>
        <taxon>Actinomycetes</taxon>
        <taxon>Propionibacteriales</taxon>
        <taxon>Propionibacteriaceae</taxon>
        <taxon>Tessaracoccus</taxon>
    </lineage>
</organism>
<dbReference type="NCBIfam" id="TIGR03083">
    <property type="entry name" value="maleylpyruvate isomerase family mycothiol-dependent enzyme"/>
    <property type="match status" value="1"/>
</dbReference>
<dbReference type="InterPro" id="IPR017517">
    <property type="entry name" value="Maleyloyr_isom"/>
</dbReference>
<sequence>MSFASRQRAALADLLEELGPFAPTECDGWQTQDLAAHLYIRERRLDALPGIGLERFAGKTDQIQQEVLHSMDYPDLVREIRTPGWIMRPLDKLVNTSELFIHHEDVLRANGRSQRLTPKEQAELWPLVGVMARRVQAKAGIQLRLGRLDTGEEKQIGTGSRIAHLRGLPSELLLHLTGRQSDVELIADPPVLDRWEGSVASL</sequence>
<protein>
    <submittedName>
        <fullName evidence="1">TIGR03085 family protein</fullName>
    </submittedName>
</protein>
<dbReference type="RefSeq" id="WP_073186188.1">
    <property type="nucleotide sequence ID" value="NZ_FQZG01000010.1"/>
</dbReference>
<gene>
    <name evidence="1" type="ORF">SAMN02745244_00724</name>
</gene>
<dbReference type="EMBL" id="FQZG01000010">
    <property type="protein sequence ID" value="SHI62665.1"/>
    <property type="molecule type" value="Genomic_DNA"/>
</dbReference>
<dbReference type="Proteomes" id="UP000184512">
    <property type="component" value="Unassembled WGS sequence"/>
</dbReference>
<accession>A0A1M6CNP5</accession>
<dbReference type="NCBIfam" id="TIGR03085">
    <property type="entry name" value="TIGR03085 family metal-binding protein"/>
    <property type="match status" value="1"/>
</dbReference>
<dbReference type="STRING" id="1123357.SAMN02745244_00724"/>
<evidence type="ECO:0000313" key="2">
    <source>
        <dbReference type="Proteomes" id="UP000184512"/>
    </source>
</evidence>
<keyword evidence="2" id="KW-1185">Reference proteome</keyword>
<proteinExistence type="predicted"/>
<dbReference type="InterPro" id="IPR017519">
    <property type="entry name" value="CHP03085"/>
</dbReference>
<dbReference type="AlphaFoldDB" id="A0A1M6CNP5"/>